<dbReference type="HOGENOM" id="CLU_2038935_0_0_1"/>
<sequence>MCQPYRITVALRPQLKQTWYTAGMNHFSEKKEKGDDDSWVVHGQDVGPLPLSAPELLTHSALPHSLKEGWSRHHLYDTESICEDRSIEAQAFSFFCHWKNLARMGSIGICQVCVDFILGPP</sequence>
<gene>
    <name evidence="1" type="ORF">PILCRDRAFT_93953</name>
</gene>
<reference evidence="2" key="2">
    <citation type="submission" date="2015-01" db="EMBL/GenBank/DDBJ databases">
        <title>Evolutionary Origins and Diversification of the Mycorrhizal Mutualists.</title>
        <authorList>
            <consortium name="DOE Joint Genome Institute"/>
            <consortium name="Mycorrhizal Genomics Consortium"/>
            <person name="Kohler A."/>
            <person name="Kuo A."/>
            <person name="Nagy L.G."/>
            <person name="Floudas D."/>
            <person name="Copeland A."/>
            <person name="Barry K.W."/>
            <person name="Cichocki N."/>
            <person name="Veneault-Fourrey C."/>
            <person name="LaButti K."/>
            <person name="Lindquist E.A."/>
            <person name="Lipzen A."/>
            <person name="Lundell T."/>
            <person name="Morin E."/>
            <person name="Murat C."/>
            <person name="Riley R."/>
            <person name="Ohm R."/>
            <person name="Sun H."/>
            <person name="Tunlid A."/>
            <person name="Henrissat B."/>
            <person name="Grigoriev I.V."/>
            <person name="Hibbett D.S."/>
            <person name="Martin F."/>
        </authorList>
    </citation>
    <scope>NUCLEOTIDE SEQUENCE [LARGE SCALE GENOMIC DNA]</scope>
    <source>
        <strain evidence="2">F 1598</strain>
    </source>
</reference>
<protein>
    <submittedName>
        <fullName evidence="1">Uncharacterized protein</fullName>
    </submittedName>
</protein>
<accession>A0A0C3B201</accession>
<proteinExistence type="predicted"/>
<evidence type="ECO:0000313" key="2">
    <source>
        <dbReference type="Proteomes" id="UP000054166"/>
    </source>
</evidence>
<dbReference type="EMBL" id="KN833379">
    <property type="protein sequence ID" value="KIM71262.1"/>
    <property type="molecule type" value="Genomic_DNA"/>
</dbReference>
<dbReference type="AlphaFoldDB" id="A0A0C3B201"/>
<reference evidence="1 2" key="1">
    <citation type="submission" date="2014-04" db="EMBL/GenBank/DDBJ databases">
        <authorList>
            <consortium name="DOE Joint Genome Institute"/>
            <person name="Kuo A."/>
            <person name="Tarkka M."/>
            <person name="Buscot F."/>
            <person name="Kohler A."/>
            <person name="Nagy L.G."/>
            <person name="Floudas D."/>
            <person name="Copeland A."/>
            <person name="Barry K.W."/>
            <person name="Cichocki N."/>
            <person name="Veneault-Fourrey C."/>
            <person name="LaButti K."/>
            <person name="Lindquist E.A."/>
            <person name="Lipzen A."/>
            <person name="Lundell T."/>
            <person name="Morin E."/>
            <person name="Murat C."/>
            <person name="Sun H."/>
            <person name="Tunlid A."/>
            <person name="Henrissat B."/>
            <person name="Grigoriev I.V."/>
            <person name="Hibbett D.S."/>
            <person name="Martin F."/>
            <person name="Nordberg H.P."/>
            <person name="Cantor M.N."/>
            <person name="Hua S.X."/>
        </authorList>
    </citation>
    <scope>NUCLEOTIDE SEQUENCE [LARGE SCALE GENOMIC DNA]</scope>
    <source>
        <strain evidence="1 2">F 1598</strain>
    </source>
</reference>
<keyword evidence="2" id="KW-1185">Reference proteome</keyword>
<dbReference type="Proteomes" id="UP000054166">
    <property type="component" value="Unassembled WGS sequence"/>
</dbReference>
<organism evidence="1 2">
    <name type="scientific">Piloderma croceum (strain F 1598)</name>
    <dbReference type="NCBI Taxonomy" id="765440"/>
    <lineage>
        <taxon>Eukaryota</taxon>
        <taxon>Fungi</taxon>
        <taxon>Dikarya</taxon>
        <taxon>Basidiomycota</taxon>
        <taxon>Agaricomycotina</taxon>
        <taxon>Agaricomycetes</taxon>
        <taxon>Agaricomycetidae</taxon>
        <taxon>Atheliales</taxon>
        <taxon>Atheliaceae</taxon>
        <taxon>Piloderma</taxon>
    </lineage>
</organism>
<name>A0A0C3B201_PILCF</name>
<dbReference type="InParanoid" id="A0A0C3B201"/>
<evidence type="ECO:0000313" key="1">
    <source>
        <dbReference type="EMBL" id="KIM71262.1"/>
    </source>
</evidence>